<name>A0A508A0I0_9ACTO</name>
<dbReference type="AlphaFoldDB" id="A0A508A0I0"/>
<proteinExistence type="predicted"/>
<protein>
    <submittedName>
        <fullName evidence="2">Uncharacterized protein</fullName>
    </submittedName>
</protein>
<gene>
    <name evidence="2" type="ORF">FK256_11960</name>
</gene>
<feature type="region of interest" description="Disordered" evidence="1">
    <location>
        <begin position="1"/>
        <end position="101"/>
    </location>
</feature>
<dbReference type="EMBL" id="VICB01000020">
    <property type="protein sequence ID" value="TQD41944.1"/>
    <property type="molecule type" value="Genomic_DNA"/>
</dbReference>
<organism evidence="2 3">
    <name type="scientific">Actinomyces johnsonii</name>
    <dbReference type="NCBI Taxonomy" id="544581"/>
    <lineage>
        <taxon>Bacteria</taxon>
        <taxon>Bacillati</taxon>
        <taxon>Actinomycetota</taxon>
        <taxon>Actinomycetes</taxon>
        <taxon>Actinomycetales</taxon>
        <taxon>Actinomycetaceae</taxon>
        <taxon>Actinomyces</taxon>
    </lineage>
</organism>
<evidence type="ECO:0000313" key="3">
    <source>
        <dbReference type="Proteomes" id="UP000319010"/>
    </source>
</evidence>
<evidence type="ECO:0000313" key="2">
    <source>
        <dbReference type="EMBL" id="TQD41944.1"/>
    </source>
</evidence>
<comment type="caution">
    <text evidence="2">The sequence shown here is derived from an EMBL/GenBank/DDBJ whole genome shotgun (WGS) entry which is preliminary data.</text>
</comment>
<evidence type="ECO:0000256" key="1">
    <source>
        <dbReference type="SAM" id="MobiDB-lite"/>
    </source>
</evidence>
<dbReference type="Proteomes" id="UP000319010">
    <property type="component" value="Unassembled WGS sequence"/>
</dbReference>
<reference evidence="2 3" key="1">
    <citation type="submission" date="2019-06" db="EMBL/GenBank/DDBJ databases">
        <title>Draft genome sequence of Actinomyces johnsonii CCUG 34287T.</title>
        <authorList>
            <person name="Salva-Serra F."/>
            <person name="Cardew S."/>
            <person name="Moore E."/>
        </authorList>
    </citation>
    <scope>NUCLEOTIDE SEQUENCE [LARGE SCALE GENOMIC DNA]</scope>
    <source>
        <strain evidence="2 3">CCUG 34287</strain>
    </source>
</reference>
<sequence length="101" mass="10536">MGAGPAGGRQVPHPRYERPHTLRAVPLISGHQRPAAAGDNTPPDHLRTGARHHAHSSWPSPGPPGTTNKVTGCGPWAVSPCPSHGSRRRWGSPGTPPTAQS</sequence>
<accession>A0A508A0I0</accession>